<dbReference type="OrthoDB" id="2680544at2"/>
<sequence length="65" mass="7335">MIIINEKPLSQIEKEREEAEAPMVTMGQELALLKISNMQKDGIIQTLGQELATVKLELIRLKEGE</sequence>
<name>A0A0D1WLY2_ANEMI</name>
<dbReference type="RefSeq" id="WP_043063674.1">
    <property type="nucleotide sequence ID" value="NZ_BJOA01000175.1"/>
</dbReference>
<dbReference type="EMBL" id="LGUG01000005">
    <property type="protein sequence ID" value="KON93127.1"/>
    <property type="molecule type" value="Genomic_DNA"/>
</dbReference>
<keyword evidence="3" id="KW-1185">Reference proteome</keyword>
<protein>
    <submittedName>
        <fullName evidence="1">XkdW protein</fullName>
    </submittedName>
</protein>
<accession>A0A0D1WLY2</accession>
<organism evidence="1 3">
    <name type="scientific">Aneurinibacillus migulanus</name>
    <name type="common">Bacillus migulanus</name>
    <dbReference type="NCBI Taxonomy" id="47500"/>
    <lineage>
        <taxon>Bacteria</taxon>
        <taxon>Bacillati</taxon>
        <taxon>Bacillota</taxon>
        <taxon>Bacilli</taxon>
        <taxon>Bacillales</taxon>
        <taxon>Paenibacillaceae</taxon>
        <taxon>Aneurinibacillus group</taxon>
        <taxon>Aneurinibacillus</taxon>
    </lineage>
</organism>
<dbReference type="AlphaFoldDB" id="A0A0D1WLY2"/>
<evidence type="ECO:0000313" key="3">
    <source>
        <dbReference type="Proteomes" id="UP000037269"/>
    </source>
</evidence>
<evidence type="ECO:0000313" key="4">
    <source>
        <dbReference type="Proteomes" id="UP000182836"/>
    </source>
</evidence>
<dbReference type="EMBL" id="FNED01000048">
    <property type="protein sequence ID" value="SDK31019.1"/>
    <property type="molecule type" value="Genomic_DNA"/>
</dbReference>
<reference evidence="1 3" key="1">
    <citation type="submission" date="2015-07" db="EMBL/GenBank/DDBJ databases">
        <title>Fjat-14205 dsm 2895.</title>
        <authorList>
            <person name="Liu B."/>
            <person name="Wang J."/>
            <person name="Zhu Y."/>
            <person name="Liu G."/>
            <person name="Chen Q."/>
            <person name="Chen Z."/>
            <person name="Lan J."/>
            <person name="Che J."/>
            <person name="Ge C."/>
            <person name="Shi H."/>
            <person name="Pan Z."/>
            <person name="Liu X."/>
        </authorList>
    </citation>
    <scope>NUCLEOTIDE SEQUENCE [LARGE SCALE GENOMIC DNA]</scope>
    <source>
        <strain evidence="1 3">DSM 2895</strain>
    </source>
</reference>
<dbReference type="Proteomes" id="UP000182836">
    <property type="component" value="Unassembled WGS sequence"/>
</dbReference>
<evidence type="ECO:0000313" key="2">
    <source>
        <dbReference type="EMBL" id="SDK31019.1"/>
    </source>
</evidence>
<dbReference type="Proteomes" id="UP000037269">
    <property type="component" value="Unassembled WGS sequence"/>
</dbReference>
<reference evidence="2 4" key="2">
    <citation type="submission" date="2016-10" db="EMBL/GenBank/DDBJ databases">
        <authorList>
            <person name="de Groot N.N."/>
        </authorList>
    </citation>
    <scope>NUCLEOTIDE SEQUENCE [LARGE SCALE GENOMIC DNA]</scope>
    <source>
        <strain evidence="2 4">DSM 2895</strain>
    </source>
</reference>
<proteinExistence type="predicted"/>
<dbReference type="PATRIC" id="fig|47500.8.peg.127"/>
<evidence type="ECO:0000313" key="1">
    <source>
        <dbReference type="EMBL" id="KON93127.1"/>
    </source>
</evidence>
<dbReference type="STRING" id="47500.AF333_26030"/>
<gene>
    <name evidence="1" type="ORF">AF333_26030</name>
    <name evidence="2" type="ORF">SAMN04487909_14831</name>
</gene>
<dbReference type="GeneID" id="42308586"/>